<proteinExistence type="predicted"/>
<evidence type="ECO:0000313" key="1">
    <source>
        <dbReference type="EMBL" id="KAK6784243.1"/>
    </source>
</evidence>
<gene>
    <name evidence="1" type="ORF">RDI58_017697</name>
</gene>
<accession>A0AAN8YC91</accession>
<dbReference type="EMBL" id="JBANQN010000007">
    <property type="protein sequence ID" value="KAK6784243.1"/>
    <property type="molecule type" value="Genomic_DNA"/>
</dbReference>
<comment type="caution">
    <text evidence="1">The sequence shown here is derived from an EMBL/GenBank/DDBJ whole genome shotgun (WGS) entry which is preliminary data.</text>
</comment>
<sequence>MHMAGEKISEDIQTLTIGPLIQAKRMTGYICDGVRYLTVS</sequence>
<keyword evidence="2" id="KW-1185">Reference proteome</keyword>
<dbReference type="Proteomes" id="UP001371456">
    <property type="component" value="Unassembled WGS sequence"/>
</dbReference>
<name>A0AAN8YC91_SOLBU</name>
<reference evidence="1 2" key="1">
    <citation type="submission" date="2024-02" db="EMBL/GenBank/DDBJ databases">
        <title>de novo genome assembly of Solanum bulbocastanum strain 11H21.</title>
        <authorList>
            <person name="Hosaka A.J."/>
        </authorList>
    </citation>
    <scope>NUCLEOTIDE SEQUENCE [LARGE SCALE GENOMIC DNA]</scope>
    <source>
        <tissue evidence="1">Young leaves</tissue>
    </source>
</reference>
<evidence type="ECO:0000313" key="2">
    <source>
        <dbReference type="Proteomes" id="UP001371456"/>
    </source>
</evidence>
<protein>
    <submittedName>
        <fullName evidence="1">Uncharacterized protein</fullName>
    </submittedName>
</protein>
<organism evidence="1 2">
    <name type="scientific">Solanum bulbocastanum</name>
    <name type="common">Wild potato</name>
    <dbReference type="NCBI Taxonomy" id="147425"/>
    <lineage>
        <taxon>Eukaryota</taxon>
        <taxon>Viridiplantae</taxon>
        <taxon>Streptophyta</taxon>
        <taxon>Embryophyta</taxon>
        <taxon>Tracheophyta</taxon>
        <taxon>Spermatophyta</taxon>
        <taxon>Magnoliopsida</taxon>
        <taxon>eudicotyledons</taxon>
        <taxon>Gunneridae</taxon>
        <taxon>Pentapetalae</taxon>
        <taxon>asterids</taxon>
        <taxon>lamiids</taxon>
        <taxon>Solanales</taxon>
        <taxon>Solanaceae</taxon>
        <taxon>Solanoideae</taxon>
        <taxon>Solaneae</taxon>
        <taxon>Solanum</taxon>
    </lineage>
</organism>
<dbReference type="AlphaFoldDB" id="A0AAN8YC91"/>